<dbReference type="Pfam" id="PF01842">
    <property type="entry name" value="ACT"/>
    <property type="match status" value="1"/>
</dbReference>
<gene>
    <name evidence="7" type="ORF">ACFPP9_06755</name>
</gene>
<evidence type="ECO:0000256" key="4">
    <source>
        <dbReference type="ARBA" id="ARBA00023239"/>
    </source>
</evidence>
<dbReference type="InterPro" id="IPR044561">
    <property type="entry name" value="ACT_ThrD-II-like"/>
</dbReference>
<dbReference type="InterPro" id="IPR002912">
    <property type="entry name" value="ACT_dom"/>
</dbReference>
<dbReference type="EC" id="4.3.1.19" evidence="7"/>
<evidence type="ECO:0000313" key="7">
    <source>
        <dbReference type="EMBL" id="MFC5515464.1"/>
    </source>
</evidence>
<dbReference type="NCBIfam" id="TIGR01127">
    <property type="entry name" value="ilvA_1Cterm"/>
    <property type="match status" value="1"/>
</dbReference>
<dbReference type="EMBL" id="JBHSML010000003">
    <property type="protein sequence ID" value="MFC5515464.1"/>
    <property type="molecule type" value="Genomic_DNA"/>
</dbReference>
<evidence type="ECO:0000313" key="8">
    <source>
        <dbReference type="Proteomes" id="UP001596150"/>
    </source>
</evidence>
<reference evidence="8" key="1">
    <citation type="journal article" date="2019" name="Int. J. Syst. Evol. Microbiol.">
        <title>The Global Catalogue of Microorganisms (GCM) 10K type strain sequencing project: providing services to taxonomists for standard genome sequencing and annotation.</title>
        <authorList>
            <consortium name="The Broad Institute Genomics Platform"/>
            <consortium name="The Broad Institute Genome Sequencing Center for Infectious Disease"/>
            <person name="Wu L."/>
            <person name="Ma J."/>
        </authorList>
    </citation>
    <scope>NUCLEOTIDE SEQUENCE [LARGE SCALE GENOMIC DNA]</scope>
    <source>
        <strain evidence="8">KACC 12633</strain>
    </source>
</reference>
<dbReference type="Proteomes" id="UP001596150">
    <property type="component" value="Unassembled WGS sequence"/>
</dbReference>
<dbReference type="GO" id="GO:0004794">
    <property type="term" value="F:threonine deaminase activity"/>
    <property type="evidence" value="ECO:0007669"/>
    <property type="project" value="UniProtKB-EC"/>
</dbReference>
<dbReference type="NCBIfam" id="NF005600">
    <property type="entry name" value="PRK07334.1"/>
    <property type="match status" value="1"/>
</dbReference>
<comment type="similarity">
    <text evidence="2">Belongs to the serine/threonine dehydratase family.</text>
</comment>
<evidence type="ECO:0000256" key="1">
    <source>
        <dbReference type="ARBA" id="ARBA00001933"/>
    </source>
</evidence>
<proteinExistence type="inferred from homology"/>
<evidence type="ECO:0000256" key="2">
    <source>
        <dbReference type="ARBA" id="ARBA00010869"/>
    </source>
</evidence>
<dbReference type="InterPro" id="IPR001926">
    <property type="entry name" value="TrpB-like_PALP"/>
</dbReference>
<name>A0ABW0PTQ3_9HYPH</name>
<keyword evidence="8" id="KW-1185">Reference proteome</keyword>
<accession>A0ABW0PTQ3</accession>
<dbReference type="CDD" id="cd04886">
    <property type="entry name" value="ACT_ThrD-II-like"/>
    <property type="match status" value="1"/>
</dbReference>
<dbReference type="InterPro" id="IPR050147">
    <property type="entry name" value="Ser/Thr_Dehydratase"/>
</dbReference>
<dbReference type="RefSeq" id="WP_266342284.1">
    <property type="nucleotide sequence ID" value="NZ_JAPKNH010000001.1"/>
</dbReference>
<dbReference type="InterPro" id="IPR036052">
    <property type="entry name" value="TrpB-like_PALP_sf"/>
</dbReference>
<evidence type="ECO:0000256" key="3">
    <source>
        <dbReference type="ARBA" id="ARBA00022898"/>
    </source>
</evidence>
<protein>
    <submittedName>
        <fullName evidence="7">Threonine ammonia-lyase</fullName>
        <ecNumber evidence="7">4.3.1.19</ecNumber>
    </submittedName>
</protein>
<dbReference type="PANTHER" id="PTHR48078:SF6">
    <property type="entry name" value="L-THREONINE DEHYDRATASE CATABOLIC TDCB"/>
    <property type="match status" value="1"/>
</dbReference>
<sequence>MTKRSPAETSSTSPLTAGIPTLADIRDAARQIDGVLIRTPFLPAPRLSRLTGAEVHVKYDNLQVTSSFKERGALVKLLSLTAEERANGVVAMSAGNHAQAVAYHAQRLGIPATIVMPKTTPFVKVEATQAFGAKVVVEGETLAACQLIAATIANETGAIWVHPYDDAHVIRGQGTVGLEMIEDGPELDCILVPVGGGGLISGIAIATRALAPHTQVIGVETELYPSIRAALDGVESECGGNTLAEGIAVKNVGVLTLEIVRQCVDDVVLVSETTIERAVNAYLTLQKTMAEGAGAAGLAAMLADPDRFRGKRVGLVLTGGNIDPRIAASIMVRELARSERIVAVRMTIPDRPGVLADIAETIGNCGGNILEVSHHRHLLSVPAKGASLDVTIETHGPDHAREIVAALEARHYSVQRMDPP</sequence>
<evidence type="ECO:0000259" key="6">
    <source>
        <dbReference type="PROSITE" id="PS51671"/>
    </source>
</evidence>
<dbReference type="Gene3D" id="3.40.50.1100">
    <property type="match status" value="2"/>
</dbReference>
<comment type="caution">
    <text evidence="7">The sequence shown here is derived from an EMBL/GenBank/DDBJ whole genome shotgun (WGS) entry which is preliminary data.</text>
</comment>
<comment type="catalytic activity">
    <reaction evidence="5">
        <text>L-serine = pyruvate + NH4(+)</text>
        <dbReference type="Rhea" id="RHEA:19169"/>
        <dbReference type="ChEBI" id="CHEBI:15361"/>
        <dbReference type="ChEBI" id="CHEBI:28938"/>
        <dbReference type="ChEBI" id="CHEBI:33384"/>
        <dbReference type="EC" id="4.3.1.17"/>
    </reaction>
</comment>
<feature type="domain" description="ACT" evidence="6">
    <location>
        <begin position="343"/>
        <end position="419"/>
    </location>
</feature>
<dbReference type="Gene3D" id="3.30.70.260">
    <property type="match status" value="1"/>
</dbReference>
<dbReference type="CDD" id="cd01562">
    <property type="entry name" value="Thr-dehyd"/>
    <property type="match status" value="1"/>
</dbReference>
<comment type="cofactor">
    <cofactor evidence="1">
        <name>pyridoxal 5'-phosphate</name>
        <dbReference type="ChEBI" id="CHEBI:597326"/>
    </cofactor>
</comment>
<dbReference type="PANTHER" id="PTHR48078">
    <property type="entry name" value="THREONINE DEHYDRATASE, MITOCHONDRIAL-RELATED"/>
    <property type="match status" value="1"/>
</dbReference>
<dbReference type="Pfam" id="PF00291">
    <property type="entry name" value="PALP"/>
    <property type="match status" value="1"/>
</dbReference>
<dbReference type="InterPro" id="IPR005789">
    <property type="entry name" value="Thr_deHydtase_catblc"/>
</dbReference>
<dbReference type="PROSITE" id="PS51671">
    <property type="entry name" value="ACT"/>
    <property type="match status" value="1"/>
</dbReference>
<keyword evidence="3" id="KW-0663">Pyridoxal phosphate</keyword>
<keyword evidence="4 7" id="KW-0456">Lyase</keyword>
<organism evidence="7 8">
    <name type="scientific">Kaistia terrae</name>
    <dbReference type="NCBI Taxonomy" id="537017"/>
    <lineage>
        <taxon>Bacteria</taxon>
        <taxon>Pseudomonadati</taxon>
        <taxon>Pseudomonadota</taxon>
        <taxon>Alphaproteobacteria</taxon>
        <taxon>Hyphomicrobiales</taxon>
        <taxon>Kaistiaceae</taxon>
        <taxon>Kaistia</taxon>
    </lineage>
</organism>
<evidence type="ECO:0000256" key="5">
    <source>
        <dbReference type="ARBA" id="ARBA00049406"/>
    </source>
</evidence>
<dbReference type="SUPFAM" id="SSF53686">
    <property type="entry name" value="Tryptophan synthase beta subunit-like PLP-dependent enzymes"/>
    <property type="match status" value="1"/>
</dbReference>